<evidence type="ECO:0000256" key="11">
    <source>
        <dbReference type="HAMAP-Rule" id="MF_01318"/>
    </source>
</evidence>
<dbReference type="InterPro" id="IPR023674">
    <property type="entry name" value="Ribosomal_uL1-like"/>
</dbReference>
<evidence type="ECO:0000256" key="1">
    <source>
        <dbReference type="ARBA" id="ARBA00010531"/>
    </source>
</evidence>
<keyword evidence="8 11" id="KW-0689">Ribosomal protein</keyword>
<dbReference type="PIRSF" id="PIRSF002155">
    <property type="entry name" value="Ribosomal_L1"/>
    <property type="match status" value="1"/>
</dbReference>
<comment type="caution">
    <text evidence="13">The sequence shown here is derived from an EMBL/GenBank/DDBJ whole genome shotgun (WGS) entry which is preliminary data.</text>
</comment>
<name>A0A7J4CZT8_9ARCH</name>
<comment type="function">
    <text evidence="11">Protein L1 is also a translational repressor protein, it controls the translation of its operon by binding to its mRNA.</text>
</comment>
<reference evidence="14" key="1">
    <citation type="journal article" date="2019" name="bioRxiv">
        <title>Genome diversification in globally distributed novel marine Proteobacteria is linked to environmental adaptation.</title>
        <authorList>
            <person name="Zhou Z."/>
            <person name="Tran P.Q."/>
            <person name="Kieft K."/>
            <person name="Anantharaman K."/>
        </authorList>
    </citation>
    <scope>NUCLEOTIDE SEQUENCE [LARGE SCALE GENOMIC DNA]</scope>
</reference>
<dbReference type="SUPFAM" id="SSF56808">
    <property type="entry name" value="Ribosomal protein L1"/>
    <property type="match status" value="1"/>
</dbReference>
<dbReference type="GO" id="GO:0003735">
    <property type="term" value="F:structural constituent of ribosome"/>
    <property type="evidence" value="ECO:0007669"/>
    <property type="project" value="InterPro"/>
</dbReference>
<comment type="function">
    <text evidence="10">Probably involved in E site tRNA release. Binds directly to 23S rRNA.</text>
</comment>
<dbReference type="CDD" id="cd00403">
    <property type="entry name" value="Ribosomal_L1"/>
    <property type="match status" value="1"/>
</dbReference>
<comment type="function">
    <text evidence="11">Binds directly to 23S rRNA. Probably involved in E site tRNA release.</text>
</comment>
<evidence type="ECO:0000256" key="7">
    <source>
        <dbReference type="ARBA" id="ARBA00022884"/>
    </source>
</evidence>
<dbReference type="HAMAP" id="MF_01318_A">
    <property type="entry name" value="Ribosomal_uL1_A"/>
    <property type="match status" value="1"/>
</dbReference>
<organism evidence="13 14">
    <name type="scientific">Marine Group III euryarchaeote</name>
    <dbReference type="NCBI Taxonomy" id="2173149"/>
    <lineage>
        <taxon>Archaea</taxon>
        <taxon>Methanobacteriati</taxon>
        <taxon>Thermoplasmatota</taxon>
        <taxon>Thermoplasmata</taxon>
        <taxon>Candidatus Thermoprofundales</taxon>
    </lineage>
</organism>
<dbReference type="Gene3D" id="3.30.190.20">
    <property type="match status" value="1"/>
</dbReference>
<evidence type="ECO:0000256" key="5">
    <source>
        <dbReference type="ARBA" id="ARBA00022730"/>
    </source>
</evidence>
<dbReference type="InterPro" id="IPR016095">
    <property type="entry name" value="Ribosomal_uL1_3-a/b-sand"/>
</dbReference>
<keyword evidence="6 11" id="KW-0810">Translation regulation</keyword>
<evidence type="ECO:0000256" key="8">
    <source>
        <dbReference type="ARBA" id="ARBA00022980"/>
    </source>
</evidence>
<proteinExistence type="inferred from homology"/>
<dbReference type="PROSITE" id="PS01199">
    <property type="entry name" value="RIBOSOMAL_L1"/>
    <property type="match status" value="1"/>
</dbReference>
<dbReference type="InterPro" id="IPR002143">
    <property type="entry name" value="Ribosomal_uL1"/>
</dbReference>
<evidence type="ECO:0000256" key="9">
    <source>
        <dbReference type="ARBA" id="ARBA00023274"/>
    </source>
</evidence>
<evidence type="ECO:0000256" key="4">
    <source>
        <dbReference type="ARBA" id="ARBA00022555"/>
    </source>
</evidence>
<dbReference type="EMBL" id="DTTC01000210">
    <property type="protein sequence ID" value="HIA98169.1"/>
    <property type="molecule type" value="Genomic_DNA"/>
</dbReference>
<evidence type="ECO:0000256" key="10">
    <source>
        <dbReference type="ARBA" id="ARBA00045545"/>
    </source>
</evidence>
<accession>A0A7J4CZT8</accession>
<dbReference type="GO" id="GO:0015934">
    <property type="term" value="C:large ribosomal subunit"/>
    <property type="evidence" value="ECO:0007669"/>
    <property type="project" value="InterPro"/>
</dbReference>
<dbReference type="PANTHER" id="PTHR36427:SF3">
    <property type="entry name" value="LARGE RIBOSOMAL SUBUNIT PROTEIN UL1M"/>
    <property type="match status" value="1"/>
</dbReference>
<dbReference type="GO" id="GO:0019843">
    <property type="term" value="F:rRNA binding"/>
    <property type="evidence" value="ECO:0007669"/>
    <property type="project" value="UniProtKB-UniRule"/>
</dbReference>
<evidence type="ECO:0000313" key="13">
    <source>
        <dbReference type="EMBL" id="HIA98169.1"/>
    </source>
</evidence>
<evidence type="ECO:0000313" key="14">
    <source>
        <dbReference type="Proteomes" id="UP000589132"/>
    </source>
</evidence>
<evidence type="ECO:0000256" key="2">
    <source>
        <dbReference type="ARBA" id="ARBA00011838"/>
    </source>
</evidence>
<dbReference type="PANTHER" id="PTHR36427">
    <property type="entry name" value="54S RIBOSOMAL PROTEIN L1, MITOCHONDRIAL"/>
    <property type="match status" value="1"/>
</dbReference>
<dbReference type="InterPro" id="IPR023669">
    <property type="entry name" value="Ribosomal_uL1_arc"/>
</dbReference>
<dbReference type="GO" id="GO:0006412">
    <property type="term" value="P:translation"/>
    <property type="evidence" value="ECO:0007669"/>
    <property type="project" value="UniProtKB-UniRule"/>
</dbReference>
<keyword evidence="4 11" id="KW-0820">tRNA-binding</keyword>
<comment type="subunit">
    <text evidence="2 11">Part of the 50S ribosomal subunit.</text>
</comment>
<dbReference type="AlphaFoldDB" id="A0A7J4CZT8"/>
<dbReference type="InterPro" id="IPR028364">
    <property type="entry name" value="Ribosomal_uL1/biogenesis"/>
</dbReference>
<dbReference type="Proteomes" id="UP000589132">
    <property type="component" value="Unassembled WGS sequence"/>
</dbReference>
<dbReference type="InterPro" id="IPR023673">
    <property type="entry name" value="Ribosomal_uL1_CS"/>
</dbReference>
<evidence type="ECO:0000256" key="6">
    <source>
        <dbReference type="ARBA" id="ARBA00022845"/>
    </source>
</evidence>
<keyword evidence="5 11" id="KW-0699">rRNA-binding</keyword>
<gene>
    <name evidence="11" type="primary">rpl1</name>
    <name evidence="13" type="ORF">EYO15_03200</name>
</gene>
<evidence type="ECO:0000256" key="3">
    <source>
        <dbReference type="ARBA" id="ARBA00022491"/>
    </source>
</evidence>
<dbReference type="Gene3D" id="3.40.50.790">
    <property type="match status" value="1"/>
</dbReference>
<keyword evidence="3 11" id="KW-0678">Repressor</keyword>
<protein>
    <recommendedName>
        <fullName evidence="11">Large ribosomal subunit protein uL1</fullName>
    </recommendedName>
</protein>
<comment type="similarity">
    <text evidence="1 11 12">Belongs to the universal ribosomal protein uL1 family.</text>
</comment>
<evidence type="ECO:0000256" key="12">
    <source>
        <dbReference type="RuleBase" id="RU000659"/>
    </source>
</evidence>
<dbReference type="FunFam" id="3.40.50.790:FF:000005">
    <property type="entry name" value="50S ribosomal protein L1"/>
    <property type="match status" value="1"/>
</dbReference>
<dbReference type="GO" id="GO:0000049">
    <property type="term" value="F:tRNA binding"/>
    <property type="evidence" value="ECO:0007669"/>
    <property type="project" value="UniProtKB-KW"/>
</dbReference>
<keyword evidence="9 11" id="KW-0687">Ribonucleoprotein</keyword>
<dbReference type="Pfam" id="PF00687">
    <property type="entry name" value="Ribosomal_L1"/>
    <property type="match status" value="1"/>
</dbReference>
<dbReference type="GO" id="GO:0006417">
    <property type="term" value="P:regulation of translation"/>
    <property type="evidence" value="ECO:0007669"/>
    <property type="project" value="UniProtKB-KW"/>
</dbReference>
<keyword evidence="7 11" id="KW-0694">RNA-binding</keyword>
<sequence length="259" mass="28959">MLNPVGLTYYLFKKYSKSFYELILYTHLCPKGYRRRDAISLYYGGEIIASNRINQAIADVLDTKKERKFVETMEVAINLRDVDLQNPQKRINAEVALPHGRGRPARVAVFAQGEMAVISKKIVDTVISPDEIDELSENKREARKLANRFDFFVAETGLMASIGKGLGVVLGPRGKMPRPIPPQADIGRIISGLTNLVPVRSKDRPTFHVPFGNVSMSQEQLADNLETILKRVESNLDRGMDNIASVWVKTSMGKAVRLG</sequence>
<dbReference type="NCBIfam" id="NF003244">
    <property type="entry name" value="PRK04203.1"/>
    <property type="match status" value="1"/>
</dbReference>